<name>A0ABW7Y0P6_STRCE</name>
<organism evidence="2 3">
    <name type="scientific">Streptomyces cellulosae</name>
    <dbReference type="NCBI Taxonomy" id="1968"/>
    <lineage>
        <taxon>Bacteria</taxon>
        <taxon>Bacillati</taxon>
        <taxon>Actinomycetota</taxon>
        <taxon>Actinomycetes</taxon>
        <taxon>Kitasatosporales</taxon>
        <taxon>Streptomycetaceae</taxon>
        <taxon>Streptomyces</taxon>
    </lineage>
</organism>
<dbReference type="RefSeq" id="WP_398656340.1">
    <property type="nucleotide sequence ID" value="NZ_JBITDC010000004.1"/>
</dbReference>
<dbReference type="Proteomes" id="UP001612415">
    <property type="component" value="Unassembled WGS sequence"/>
</dbReference>
<accession>A0ABW7Y0P6</accession>
<dbReference type="Gene3D" id="1.25.40.20">
    <property type="entry name" value="Ankyrin repeat-containing domain"/>
    <property type="match status" value="1"/>
</dbReference>
<evidence type="ECO:0000256" key="1">
    <source>
        <dbReference type="SAM" id="MobiDB-lite"/>
    </source>
</evidence>
<dbReference type="SUPFAM" id="SSF48403">
    <property type="entry name" value="Ankyrin repeat"/>
    <property type="match status" value="1"/>
</dbReference>
<evidence type="ECO:0000313" key="3">
    <source>
        <dbReference type="Proteomes" id="UP001612415"/>
    </source>
</evidence>
<reference evidence="2 3" key="1">
    <citation type="submission" date="2024-10" db="EMBL/GenBank/DDBJ databases">
        <title>The Natural Products Discovery Center: Release of the First 8490 Sequenced Strains for Exploring Actinobacteria Biosynthetic Diversity.</title>
        <authorList>
            <person name="Kalkreuter E."/>
            <person name="Kautsar S.A."/>
            <person name="Yang D."/>
            <person name="Bader C.D."/>
            <person name="Teijaro C.N."/>
            <person name="Fluegel L."/>
            <person name="Davis C.M."/>
            <person name="Simpson J.R."/>
            <person name="Lauterbach L."/>
            <person name="Steele A.D."/>
            <person name="Gui C."/>
            <person name="Meng S."/>
            <person name="Li G."/>
            <person name="Viehrig K."/>
            <person name="Ye F."/>
            <person name="Su P."/>
            <person name="Kiefer A.F."/>
            <person name="Nichols A."/>
            <person name="Cepeda A.J."/>
            <person name="Yan W."/>
            <person name="Fan B."/>
            <person name="Jiang Y."/>
            <person name="Adhikari A."/>
            <person name="Zheng C.-J."/>
            <person name="Schuster L."/>
            <person name="Cowan T.M."/>
            <person name="Smanski M.J."/>
            <person name="Chevrette M.G."/>
            <person name="De Carvalho L.P.S."/>
            <person name="Shen B."/>
        </authorList>
    </citation>
    <scope>NUCLEOTIDE SEQUENCE [LARGE SCALE GENOMIC DNA]</scope>
    <source>
        <strain evidence="2 3">NPDC051599</strain>
    </source>
</reference>
<sequence>MISIEWDGLTARERFGDWYLKERDRFSDTARDADWNGLFEELGRNPRWVNLPRPGNRTGFAPLHQAAWHGADFAVVSRLIAHGAWRTQRTRDGRRAVDVAREQGHAHLLELLEPVVVRQLPSPPDVLEHHFHTLLRERTGRCFEEVEHLLPPLSPLTEGLAVEIAFRVVGMLGGFTYRLEEHGEALHVHGHSRMDADDGDHFRVTPQGWSKIERRRVPPPPPPPPPSPAPQHPAP</sequence>
<feature type="region of interest" description="Disordered" evidence="1">
    <location>
        <begin position="191"/>
        <end position="235"/>
    </location>
</feature>
<proteinExistence type="predicted"/>
<feature type="compositionally biased region" description="Basic and acidic residues" evidence="1">
    <location>
        <begin position="191"/>
        <end position="203"/>
    </location>
</feature>
<dbReference type="InterPro" id="IPR036770">
    <property type="entry name" value="Ankyrin_rpt-contain_sf"/>
</dbReference>
<comment type="caution">
    <text evidence="2">The sequence shown here is derived from an EMBL/GenBank/DDBJ whole genome shotgun (WGS) entry which is preliminary data.</text>
</comment>
<gene>
    <name evidence="2" type="ORF">ACIA8P_12890</name>
</gene>
<dbReference type="EMBL" id="JBITDC010000004">
    <property type="protein sequence ID" value="MFI5675553.1"/>
    <property type="molecule type" value="Genomic_DNA"/>
</dbReference>
<evidence type="ECO:0000313" key="2">
    <source>
        <dbReference type="EMBL" id="MFI5675553.1"/>
    </source>
</evidence>
<keyword evidence="3" id="KW-1185">Reference proteome</keyword>
<feature type="compositionally biased region" description="Pro residues" evidence="1">
    <location>
        <begin position="218"/>
        <end position="235"/>
    </location>
</feature>
<protein>
    <submittedName>
        <fullName evidence="2">Ankyrin repeat domain-containing protein</fullName>
    </submittedName>
</protein>